<evidence type="ECO:0000313" key="3">
    <source>
        <dbReference type="Proteomes" id="UP000638353"/>
    </source>
</evidence>
<evidence type="ECO:0000256" key="1">
    <source>
        <dbReference type="SAM" id="SignalP"/>
    </source>
</evidence>
<accession>A0A919CGK2</accession>
<dbReference type="Proteomes" id="UP000638353">
    <property type="component" value="Unassembled WGS sequence"/>
</dbReference>
<proteinExistence type="predicted"/>
<comment type="caution">
    <text evidence="2">The sequence shown here is derived from an EMBL/GenBank/DDBJ whole genome shotgun (WGS) entry which is preliminary data.</text>
</comment>
<reference evidence="2" key="2">
    <citation type="submission" date="2020-09" db="EMBL/GenBank/DDBJ databases">
        <authorList>
            <person name="Sun Q."/>
            <person name="Ohkuma M."/>
        </authorList>
    </citation>
    <scope>NUCLEOTIDE SEQUENCE</scope>
    <source>
        <strain evidence="2">JCM 4637</strain>
    </source>
</reference>
<gene>
    <name evidence="2" type="ORF">GCM10010334_84260</name>
</gene>
<dbReference type="RefSeq" id="WP_189828701.1">
    <property type="nucleotide sequence ID" value="NZ_BMVC01000038.1"/>
</dbReference>
<feature type="chain" id="PRO_5037195828" evidence="1">
    <location>
        <begin position="43"/>
        <end position="217"/>
    </location>
</feature>
<sequence>MEEVVTHRSQRSRCAKRTVRGATTALTALVLLGGALAGPAHADPEDMPCSDTWRFDVEGEPTRERTEIMTFTLDNRADPNHPLDRTETIATGETETFSNSAASEWGIEISAEASFSAFGVGVTASASSAYNSSTSNTMEKSVSVEKGTEFPMSVGPGQGVVYHVGFEKIRATGYYERIRNCESTAQSYLRIGPVTETAPLESKAVWTELLPPLKEKK</sequence>
<name>A0A919CGK2_9ACTN</name>
<reference evidence="2" key="1">
    <citation type="journal article" date="2014" name="Int. J. Syst. Evol. Microbiol.">
        <title>Complete genome sequence of Corynebacterium casei LMG S-19264T (=DSM 44701T), isolated from a smear-ripened cheese.</title>
        <authorList>
            <consortium name="US DOE Joint Genome Institute (JGI-PGF)"/>
            <person name="Walter F."/>
            <person name="Albersmeier A."/>
            <person name="Kalinowski J."/>
            <person name="Ruckert C."/>
        </authorList>
    </citation>
    <scope>NUCLEOTIDE SEQUENCE</scope>
    <source>
        <strain evidence="2">JCM 4637</strain>
    </source>
</reference>
<dbReference type="Gene3D" id="2.170.15.10">
    <property type="entry name" value="Proaerolysin, chain A, domain 3"/>
    <property type="match status" value="1"/>
</dbReference>
<keyword evidence="1" id="KW-0732">Signal</keyword>
<evidence type="ECO:0000313" key="2">
    <source>
        <dbReference type="EMBL" id="GHD20061.1"/>
    </source>
</evidence>
<dbReference type="AlphaFoldDB" id="A0A919CGK2"/>
<protein>
    <submittedName>
        <fullName evidence="2">Uncharacterized protein</fullName>
    </submittedName>
</protein>
<dbReference type="EMBL" id="BMVC01000038">
    <property type="protein sequence ID" value="GHD20061.1"/>
    <property type="molecule type" value="Genomic_DNA"/>
</dbReference>
<feature type="signal peptide" evidence="1">
    <location>
        <begin position="1"/>
        <end position="42"/>
    </location>
</feature>
<organism evidence="2 3">
    <name type="scientific">Streptomyces finlayi</name>
    <dbReference type="NCBI Taxonomy" id="67296"/>
    <lineage>
        <taxon>Bacteria</taxon>
        <taxon>Bacillati</taxon>
        <taxon>Actinomycetota</taxon>
        <taxon>Actinomycetes</taxon>
        <taxon>Kitasatosporales</taxon>
        <taxon>Streptomycetaceae</taxon>
        <taxon>Streptomyces</taxon>
    </lineage>
</organism>